<gene>
    <name evidence="2" type="ORF">BMG03_04490</name>
</gene>
<dbReference type="PANTHER" id="PTHR33360:SF2">
    <property type="entry name" value="TRANSPOSASE FOR INSERTION SEQUENCE ELEMENT IS200"/>
    <property type="match status" value="1"/>
</dbReference>
<dbReference type="Pfam" id="PF01797">
    <property type="entry name" value="Y1_Tnp"/>
    <property type="match status" value="1"/>
</dbReference>
<protein>
    <recommendedName>
        <fullName evidence="1">Transposase IS200-like domain-containing protein</fullName>
    </recommendedName>
</protein>
<evidence type="ECO:0000313" key="3">
    <source>
        <dbReference type="Proteomes" id="UP000185622"/>
    </source>
</evidence>
<dbReference type="PANTHER" id="PTHR33360">
    <property type="entry name" value="TRANSPOSASE FOR INSERTION SEQUENCE ELEMENT IS200"/>
    <property type="match status" value="1"/>
</dbReference>
<proteinExistence type="predicted"/>
<dbReference type="Gene3D" id="3.30.70.1290">
    <property type="entry name" value="Transposase IS200-like"/>
    <property type="match status" value="1"/>
</dbReference>
<name>A0ABN4XER8_9RHOB</name>
<organism evidence="2 3">
    <name type="scientific">Thioclava nitratireducens</name>
    <dbReference type="NCBI Taxonomy" id="1915078"/>
    <lineage>
        <taxon>Bacteria</taxon>
        <taxon>Pseudomonadati</taxon>
        <taxon>Pseudomonadota</taxon>
        <taxon>Alphaproteobacteria</taxon>
        <taxon>Rhodobacterales</taxon>
        <taxon>Paracoccaceae</taxon>
        <taxon>Thioclava</taxon>
    </lineage>
</organism>
<dbReference type="RefSeq" id="WP_075777424.1">
    <property type="nucleotide sequence ID" value="NZ_CP019437.1"/>
</dbReference>
<dbReference type="SUPFAM" id="SSF143422">
    <property type="entry name" value="Transposase IS200-like"/>
    <property type="match status" value="1"/>
</dbReference>
<dbReference type="NCBIfam" id="NF033573">
    <property type="entry name" value="transpos_IS200"/>
    <property type="match status" value="1"/>
</dbReference>
<feature type="domain" description="Transposase IS200-like" evidence="1">
    <location>
        <begin position="13"/>
        <end position="130"/>
    </location>
</feature>
<evidence type="ECO:0000259" key="1">
    <source>
        <dbReference type="SMART" id="SM01321"/>
    </source>
</evidence>
<reference evidence="2 3" key="1">
    <citation type="submission" date="2017-01" db="EMBL/GenBank/DDBJ databases">
        <title>The complete genome sequence of a sulfur-oxidizing marine bacterium Thioclava sp. 25B10_4T.</title>
        <authorList>
            <person name="Liu Y."/>
            <person name="Lai Q."/>
            <person name="Shao Z."/>
        </authorList>
    </citation>
    <scope>NUCLEOTIDE SEQUENCE [LARGE SCALE GENOMIC DNA]</scope>
    <source>
        <strain evidence="2 3">25B10_4</strain>
    </source>
</reference>
<dbReference type="InterPro" id="IPR036515">
    <property type="entry name" value="Transposase_17_sf"/>
</dbReference>
<accession>A0ABN4XER8</accession>
<dbReference type="InterPro" id="IPR002686">
    <property type="entry name" value="Transposase_17"/>
</dbReference>
<dbReference type="Proteomes" id="UP000185622">
    <property type="component" value="Chromosome"/>
</dbReference>
<dbReference type="SMART" id="SM01321">
    <property type="entry name" value="Y1_Tnp"/>
    <property type="match status" value="1"/>
</dbReference>
<evidence type="ECO:0000313" key="2">
    <source>
        <dbReference type="EMBL" id="AQS49719.1"/>
    </source>
</evidence>
<dbReference type="EMBL" id="CP019437">
    <property type="protein sequence ID" value="AQS49719.1"/>
    <property type="molecule type" value="Genomic_DNA"/>
</dbReference>
<keyword evidence="3" id="KW-1185">Reference proteome</keyword>
<sequence length="134" mass="14918">MSDQSYSRTNNCVFSLHYHMVLVTKQRRAVLTSEMLKAAEVAIRERCDVRGGALEEFGAEADHIHILFSLPPAEAVADFANAVKTTTSRRLRRDFPSLKRLGGALWSPSYFVSSCGSAPLEAIKGYVRSQERPD</sequence>